<name>A0A7K0C256_9ACTN</name>
<organism evidence="2 3">
    <name type="scientific">Actinomadura macrotermitis</name>
    <dbReference type="NCBI Taxonomy" id="2585200"/>
    <lineage>
        <taxon>Bacteria</taxon>
        <taxon>Bacillati</taxon>
        <taxon>Actinomycetota</taxon>
        <taxon>Actinomycetes</taxon>
        <taxon>Streptosporangiales</taxon>
        <taxon>Thermomonosporaceae</taxon>
        <taxon>Actinomadura</taxon>
    </lineage>
</organism>
<feature type="compositionally biased region" description="Basic and acidic residues" evidence="1">
    <location>
        <begin position="1"/>
        <end position="15"/>
    </location>
</feature>
<protein>
    <submittedName>
        <fullName evidence="2">Uncharacterized protein</fullName>
    </submittedName>
</protein>
<evidence type="ECO:0000313" key="2">
    <source>
        <dbReference type="EMBL" id="MQY06884.1"/>
    </source>
</evidence>
<dbReference type="AlphaFoldDB" id="A0A7K0C256"/>
<keyword evidence="3" id="KW-1185">Reference proteome</keyword>
<proteinExistence type="predicted"/>
<dbReference type="Proteomes" id="UP000487268">
    <property type="component" value="Unassembled WGS sequence"/>
</dbReference>
<feature type="region of interest" description="Disordered" evidence="1">
    <location>
        <begin position="1"/>
        <end position="57"/>
    </location>
</feature>
<reference evidence="2 3" key="1">
    <citation type="submission" date="2019-10" db="EMBL/GenBank/DDBJ databases">
        <title>Actinomadura rubteroloni sp. nov. and Actinomadura macrotermitis sp. nov., isolated from the gut of fungus growing-termite Macrotermes natalensis.</title>
        <authorList>
            <person name="Benndorf R."/>
            <person name="Martin K."/>
            <person name="Kuefner M."/>
            <person name="De Beer W."/>
            <person name="Kaster A.-K."/>
            <person name="Vollmers J."/>
            <person name="Poulsen M."/>
            <person name="Beemelmanns C."/>
        </authorList>
    </citation>
    <scope>NUCLEOTIDE SEQUENCE [LARGE SCALE GENOMIC DNA]</scope>
    <source>
        <strain evidence="2 3">RB68</strain>
    </source>
</reference>
<accession>A0A7K0C256</accession>
<comment type="caution">
    <text evidence="2">The sequence shown here is derived from an EMBL/GenBank/DDBJ whole genome shotgun (WGS) entry which is preliminary data.</text>
</comment>
<sequence>MHGGERPERRGERVGEGVQRLVPHPRGVRVAADVQRDDRHFTDPAVSPPTRYRSMNTNRITTGTIAISEVANRNCQCSW</sequence>
<dbReference type="EMBL" id="WEGH01000003">
    <property type="protein sequence ID" value="MQY06884.1"/>
    <property type="molecule type" value="Genomic_DNA"/>
</dbReference>
<evidence type="ECO:0000313" key="3">
    <source>
        <dbReference type="Proteomes" id="UP000487268"/>
    </source>
</evidence>
<gene>
    <name evidence="2" type="ORF">ACRB68_49810</name>
</gene>
<evidence type="ECO:0000256" key="1">
    <source>
        <dbReference type="SAM" id="MobiDB-lite"/>
    </source>
</evidence>